<reference evidence="3" key="1">
    <citation type="journal article" date="2020" name="mSystems">
        <title>Genome- and Community-Level Interaction Insights into Carbon Utilization and Element Cycling Functions of Hydrothermarchaeota in Hydrothermal Sediment.</title>
        <authorList>
            <person name="Zhou Z."/>
            <person name="Liu Y."/>
            <person name="Xu W."/>
            <person name="Pan J."/>
            <person name="Luo Z.H."/>
            <person name="Li M."/>
        </authorList>
    </citation>
    <scope>NUCLEOTIDE SEQUENCE [LARGE SCALE GENOMIC DNA]</scope>
    <source>
        <strain evidence="2">SpSt-618</strain>
        <strain evidence="3">SpSt-657</strain>
    </source>
</reference>
<keyword evidence="1" id="KW-0472">Membrane</keyword>
<feature type="transmembrane region" description="Helical" evidence="1">
    <location>
        <begin position="12"/>
        <end position="37"/>
    </location>
</feature>
<dbReference type="AlphaFoldDB" id="A0A7J3JSL6"/>
<gene>
    <name evidence="2" type="ORF">ENT87_05575</name>
    <name evidence="3" type="ORF">ENU30_08785</name>
</gene>
<dbReference type="EMBL" id="DTBZ01000166">
    <property type="protein sequence ID" value="HGQ19046.1"/>
    <property type="molecule type" value="Genomic_DNA"/>
</dbReference>
<proteinExistence type="predicted"/>
<dbReference type="Pfam" id="PF17231">
    <property type="entry name" value="DUF5305"/>
    <property type="match status" value="1"/>
</dbReference>
<evidence type="ECO:0008006" key="4">
    <source>
        <dbReference type="Google" id="ProtNLM"/>
    </source>
</evidence>
<evidence type="ECO:0000313" key="3">
    <source>
        <dbReference type="EMBL" id="HGQ19046.1"/>
    </source>
</evidence>
<keyword evidence="1" id="KW-1133">Transmembrane helix</keyword>
<name>A0A7J3JSL6_9CREN</name>
<accession>A0A7J3JSL6</accession>
<sequence length="337" mass="37315">MPGGKPTLDKQTVLLILLIAALSMAVVGGVFGVSAYMREPYVVSQELLYRYSKVSRYDIYFYMKPNNIYETPIVVAESGLPIYLSLVNGVNVSYSYRVDGVRSSGSIRMAVFLRHPDGWSRKYLEKTLNFTGSATSSLYINISDAVSTMDVLCKQVGLRLTAFSITIATYIEGTVHIGSISRRDPYNHSIAIAIDLGRNRIALEGTPSITVPVEEKRNVYIKQSILGMDIETLRILSTSMASAGVIATAILAIARAKLSTRDPLKDFESRYQQIIVTASRIPMEGGSKTVYIRNPNELIKVARLLEKPIIKYVDGSNSQPIYMVIDRDTTYILEVGS</sequence>
<comment type="caution">
    <text evidence="3">The sequence shown here is derived from an EMBL/GenBank/DDBJ whole genome shotgun (WGS) entry which is preliminary data.</text>
</comment>
<evidence type="ECO:0000313" key="2">
    <source>
        <dbReference type="EMBL" id="HGN36997.1"/>
    </source>
</evidence>
<organism evidence="3">
    <name type="scientific">Ignisphaera aggregans</name>
    <dbReference type="NCBI Taxonomy" id="334771"/>
    <lineage>
        <taxon>Archaea</taxon>
        <taxon>Thermoproteota</taxon>
        <taxon>Thermoprotei</taxon>
        <taxon>Desulfurococcales</taxon>
        <taxon>Desulfurococcaceae</taxon>
        <taxon>Ignisphaera</taxon>
    </lineage>
</organism>
<dbReference type="InterPro" id="IPR035185">
    <property type="entry name" value="DUF5305"/>
</dbReference>
<dbReference type="EMBL" id="DTAI01000161">
    <property type="protein sequence ID" value="HGN36997.1"/>
    <property type="molecule type" value="Genomic_DNA"/>
</dbReference>
<evidence type="ECO:0000256" key="1">
    <source>
        <dbReference type="SAM" id="Phobius"/>
    </source>
</evidence>
<protein>
    <recommendedName>
        <fullName evidence="4">DUF5305 domain-containing protein</fullName>
    </recommendedName>
</protein>
<keyword evidence="1" id="KW-0812">Transmembrane</keyword>